<dbReference type="InterPro" id="IPR012337">
    <property type="entry name" value="RNaseH-like_sf"/>
</dbReference>
<dbReference type="EMBL" id="JAMZEB010000002">
    <property type="protein sequence ID" value="MCP2363017.1"/>
    <property type="molecule type" value="Genomic_DNA"/>
</dbReference>
<dbReference type="InterPro" id="IPR001584">
    <property type="entry name" value="Integrase_cat-core"/>
</dbReference>
<evidence type="ECO:0000313" key="6">
    <source>
        <dbReference type="Proteomes" id="UP001139648"/>
    </source>
</evidence>
<accession>A0A9X2GXC2</accession>
<evidence type="ECO:0000259" key="1">
    <source>
        <dbReference type="PROSITE" id="PS50994"/>
    </source>
</evidence>
<dbReference type="Pfam" id="PF13683">
    <property type="entry name" value="rve_3"/>
    <property type="match status" value="1"/>
</dbReference>
<dbReference type="EMBL" id="JAMZEB010000002">
    <property type="protein sequence ID" value="MCP2361870.1"/>
    <property type="molecule type" value="Genomic_DNA"/>
</dbReference>
<gene>
    <name evidence="2" type="ORF">HD597_008890</name>
    <name evidence="3" type="ORF">HD597_009507</name>
    <name evidence="4" type="ORF">HD597_009633</name>
    <name evidence="5" type="ORF">HD597_010037</name>
</gene>
<organism evidence="4 6">
    <name type="scientific">Nonomuraea thailandensis</name>
    <dbReference type="NCBI Taxonomy" id="1188745"/>
    <lineage>
        <taxon>Bacteria</taxon>
        <taxon>Bacillati</taxon>
        <taxon>Actinomycetota</taxon>
        <taxon>Actinomycetes</taxon>
        <taxon>Streptosporangiales</taxon>
        <taxon>Streptosporangiaceae</taxon>
        <taxon>Nonomuraea</taxon>
    </lineage>
</organism>
<evidence type="ECO:0000313" key="2">
    <source>
        <dbReference type="EMBL" id="MCP2361870.1"/>
    </source>
</evidence>
<name>A0A9X2GXC2_9ACTN</name>
<dbReference type="PANTHER" id="PTHR35004:SF6">
    <property type="entry name" value="TRANSPOSASE"/>
    <property type="match status" value="1"/>
</dbReference>
<dbReference type="SUPFAM" id="SSF53098">
    <property type="entry name" value="Ribonuclease H-like"/>
    <property type="match status" value="1"/>
</dbReference>
<dbReference type="InterPro" id="IPR009057">
    <property type="entry name" value="Homeodomain-like_sf"/>
</dbReference>
<dbReference type="GO" id="GO:0015074">
    <property type="term" value="P:DNA integration"/>
    <property type="evidence" value="ECO:0007669"/>
    <property type="project" value="InterPro"/>
</dbReference>
<dbReference type="EMBL" id="JAMZEB010000002">
    <property type="protein sequence ID" value="MCP2362487.1"/>
    <property type="molecule type" value="Genomic_DNA"/>
</dbReference>
<dbReference type="PANTHER" id="PTHR35004">
    <property type="entry name" value="TRANSPOSASE RV3428C-RELATED"/>
    <property type="match status" value="1"/>
</dbReference>
<dbReference type="GO" id="GO:0003676">
    <property type="term" value="F:nucleic acid binding"/>
    <property type="evidence" value="ECO:0007669"/>
    <property type="project" value="InterPro"/>
</dbReference>
<dbReference type="NCBIfam" id="NF033577">
    <property type="entry name" value="transpos_IS481"/>
    <property type="match status" value="1"/>
</dbReference>
<comment type="caution">
    <text evidence="4">The sequence shown here is derived from an EMBL/GenBank/DDBJ whole genome shotgun (WGS) entry which is preliminary data.</text>
</comment>
<keyword evidence="6" id="KW-1185">Reference proteome</keyword>
<sequence length="622" mass="67831">MALVELSVVEQRYHAVIEVLSGAKVTDVAGRYGVSRQSVHAWVRRYQDGGLAGLADRSHAPKAHPMQTSAAIEALICELRRAHPRWGPRTLLWELGRRGVEPLPSRASIYRVLVRNGLVEPVTRRRRREDYRRWERPGPMQLWQMDIMGGLLLADGSEAQLITGVDDHSRFCVIASVVTRPTGRLVCAAFAAAMRAYGVPLEVLTDNGKQFTGRFGGPKAGEVLFERVCRENGIKLRHTAPRTPTTTGKIERFHQSVRRELLTEALPFASIETAQAELDAFAEHYNTARPHQALDMAFPADRFFIERSDGQRRAERELPLHLPAGLTTVPAPAAGVAPAAPPATAPPDLPAPAIHHFDQPERPEPVLMSTVDPLSRQAIEVDRVVPASGNLSIGGQQLWLGPDRAGMPITVWISTQRLHVFTGSGGRLKSVASRLTVKDLAALLASGQARPAPDEPVAEPAIAASAVEVDRQVSSIGTISLAGRALCIGAHLAGRRVIVRLDGITARVMDEERLLLRAVPCPLPLAECVTLRNARPAGPPPGAPTEPVTVQRVVCSRGHFQVVGQKVQVGRVHARKILDVTVDDTHITVRDNGEPIRVVPRTTTQEITRIKSQAHTKKRKIG</sequence>
<dbReference type="PROSITE" id="PS50994">
    <property type="entry name" value="INTEGRASE"/>
    <property type="match status" value="1"/>
</dbReference>
<evidence type="ECO:0000313" key="5">
    <source>
        <dbReference type="EMBL" id="MCP2363017.1"/>
    </source>
</evidence>
<dbReference type="SUPFAM" id="SSF46689">
    <property type="entry name" value="Homeodomain-like"/>
    <property type="match status" value="1"/>
</dbReference>
<evidence type="ECO:0000313" key="4">
    <source>
        <dbReference type="EMBL" id="MCP2362613.1"/>
    </source>
</evidence>
<dbReference type="InterPro" id="IPR047656">
    <property type="entry name" value="IS481-like_transpos"/>
</dbReference>
<feature type="domain" description="Integrase catalytic" evidence="1">
    <location>
        <begin position="133"/>
        <end position="307"/>
    </location>
</feature>
<reference evidence="4" key="1">
    <citation type="submission" date="2022-06" db="EMBL/GenBank/DDBJ databases">
        <title>Sequencing the genomes of 1000 actinobacteria strains.</title>
        <authorList>
            <person name="Klenk H.-P."/>
        </authorList>
    </citation>
    <scope>NUCLEOTIDE SEQUENCE</scope>
    <source>
        <strain evidence="4">DSM 46694</strain>
    </source>
</reference>
<dbReference type="Pfam" id="PF13565">
    <property type="entry name" value="HTH_32"/>
    <property type="match status" value="1"/>
</dbReference>
<dbReference type="AlphaFoldDB" id="A0A9X2GXC2"/>
<dbReference type="Gene3D" id="3.30.420.10">
    <property type="entry name" value="Ribonuclease H-like superfamily/Ribonuclease H"/>
    <property type="match status" value="1"/>
</dbReference>
<proteinExistence type="predicted"/>
<dbReference type="EMBL" id="JAMZEB010000002">
    <property type="protein sequence ID" value="MCP2362613.1"/>
    <property type="molecule type" value="Genomic_DNA"/>
</dbReference>
<protein>
    <submittedName>
        <fullName evidence="4">Transposase InsO family protein</fullName>
    </submittedName>
</protein>
<dbReference type="InterPro" id="IPR036397">
    <property type="entry name" value="RNaseH_sf"/>
</dbReference>
<evidence type="ECO:0000313" key="3">
    <source>
        <dbReference type="EMBL" id="MCP2362487.1"/>
    </source>
</evidence>
<dbReference type="Proteomes" id="UP001139648">
    <property type="component" value="Unassembled WGS sequence"/>
</dbReference>